<name>A0ABD1LCS9_9FABA</name>
<accession>A0ABD1LCS9</accession>
<gene>
    <name evidence="1" type="ORF">Fmac_030286</name>
</gene>
<evidence type="ECO:0000313" key="2">
    <source>
        <dbReference type="Proteomes" id="UP001603857"/>
    </source>
</evidence>
<dbReference type="EMBL" id="JBGMDY010000010">
    <property type="protein sequence ID" value="KAL2321317.1"/>
    <property type="molecule type" value="Genomic_DNA"/>
</dbReference>
<evidence type="ECO:0000313" key="1">
    <source>
        <dbReference type="EMBL" id="KAL2321317.1"/>
    </source>
</evidence>
<comment type="caution">
    <text evidence="1">The sequence shown here is derived from an EMBL/GenBank/DDBJ whole genome shotgun (WGS) entry which is preliminary data.</text>
</comment>
<reference evidence="1 2" key="1">
    <citation type="submission" date="2024-08" db="EMBL/GenBank/DDBJ databases">
        <title>Insights into the chromosomal genome structure of Flemingia macrophylla.</title>
        <authorList>
            <person name="Ding Y."/>
            <person name="Zhao Y."/>
            <person name="Bi W."/>
            <person name="Wu M."/>
            <person name="Zhao G."/>
            <person name="Gong Y."/>
            <person name="Li W."/>
            <person name="Zhang P."/>
        </authorList>
    </citation>
    <scope>NUCLEOTIDE SEQUENCE [LARGE SCALE GENOMIC DNA]</scope>
    <source>
        <strain evidence="1">DYQJB</strain>
        <tissue evidence="1">Leaf</tissue>
    </source>
</reference>
<organism evidence="1 2">
    <name type="scientific">Flemingia macrophylla</name>
    <dbReference type="NCBI Taxonomy" id="520843"/>
    <lineage>
        <taxon>Eukaryota</taxon>
        <taxon>Viridiplantae</taxon>
        <taxon>Streptophyta</taxon>
        <taxon>Embryophyta</taxon>
        <taxon>Tracheophyta</taxon>
        <taxon>Spermatophyta</taxon>
        <taxon>Magnoliopsida</taxon>
        <taxon>eudicotyledons</taxon>
        <taxon>Gunneridae</taxon>
        <taxon>Pentapetalae</taxon>
        <taxon>rosids</taxon>
        <taxon>fabids</taxon>
        <taxon>Fabales</taxon>
        <taxon>Fabaceae</taxon>
        <taxon>Papilionoideae</taxon>
        <taxon>50 kb inversion clade</taxon>
        <taxon>NPAAA clade</taxon>
        <taxon>indigoferoid/millettioid clade</taxon>
        <taxon>Phaseoleae</taxon>
        <taxon>Flemingia</taxon>
    </lineage>
</organism>
<dbReference type="Proteomes" id="UP001603857">
    <property type="component" value="Unassembled WGS sequence"/>
</dbReference>
<sequence length="111" mass="12699">MYISDTVLAFTEDQRGVLRHQVPHEADVTCRRGGVEQPAAVVGADKELRRPFLASHSSMRLLATREQCLATTRAWSWSSSSHTVSRWRILQREVSLMRRLASMWRSSTTRS</sequence>
<protein>
    <submittedName>
        <fullName evidence="1">Uncharacterized protein</fullName>
    </submittedName>
</protein>
<proteinExistence type="predicted"/>
<keyword evidence="2" id="KW-1185">Reference proteome</keyword>
<dbReference type="AlphaFoldDB" id="A0ABD1LCS9"/>